<evidence type="ECO:0000313" key="3">
    <source>
        <dbReference type="EMBL" id="MDR7363931.1"/>
    </source>
</evidence>
<dbReference type="EMBL" id="JAVDYG010000001">
    <property type="protein sequence ID" value="MDR7363931.1"/>
    <property type="molecule type" value="Genomic_DNA"/>
</dbReference>
<gene>
    <name evidence="3" type="ORF">J2S63_003484</name>
</gene>
<accession>A0ABU2BZW8</accession>
<dbReference type="Pfam" id="PF14742">
    <property type="entry name" value="GDE_N_bis"/>
    <property type="match status" value="1"/>
</dbReference>
<dbReference type="InterPro" id="IPR032856">
    <property type="entry name" value="GDE_N_bis"/>
</dbReference>
<keyword evidence="4" id="KW-1185">Reference proteome</keyword>
<sequence length="623" mass="66164">MIRTPPPALHDLATMVDAPALLLGDLDGQLRPGGVSGWYVDDVRLLQRCEVSLVGARLELVRRDTGPAGRHSWSYVTRELAEGADAAVRLERVRHLGPDSWEEDLELRVSGPTALEVTLVVELTVDDTGIFVVRSGGTGDPAALSGDLTWGASTTASLSLTGPGPDERTVDGGSLRCSWTATLEPGSSLRVGLAAQAPGEPLFGPGSDRGWDPVVESDDPRIGRVVRRSLGDLQGLLMRDGDDDFLAAGSPWYLTLFGRDSLWAARLLLPYDDSLALPTLRALARRQGTTTDPSIEEEPGKIPHEIRREELAHLLPPVYYGSVDATALWVCLLADVAPTAPEAEVRALVPALRAALGQVVATSEATGWLRYVDSTGTGLANQGWKDSPDSVSHADGRLADPPIALCEVQAYAYEAAVRGQSLLASLGEAPVPGLDEWAVSLRERFNRDFWTGDGLALALDGEGLPVDIASSDVGHVLGTGILDPDREAVLADLLVSDELSSGFGLRTLTTASPRYAPLSYHNGSVWPHDTAIAVRGLLATGHTRAARVLTAGLLRTAEAFEDRVPELYAGDSAAEVPSPAAYPASCRPQAWSAAGLVFALWGCQGEGDDLLPAYSVRRSSRQS</sequence>
<dbReference type="InterPro" id="IPR054491">
    <property type="entry name" value="MGH1-like_GH"/>
</dbReference>
<feature type="domain" description="Putative glycogen debranching enzyme N-terminal" evidence="1">
    <location>
        <begin position="17"/>
        <end position="193"/>
    </location>
</feature>
<feature type="domain" description="Mannosylglycerate hydrolase MGH1-like glycoside hydrolase" evidence="2">
    <location>
        <begin position="323"/>
        <end position="559"/>
    </location>
</feature>
<reference evidence="3 4" key="1">
    <citation type="submission" date="2023-07" db="EMBL/GenBank/DDBJ databases">
        <title>Sequencing the genomes of 1000 actinobacteria strains.</title>
        <authorList>
            <person name="Klenk H.-P."/>
        </authorList>
    </citation>
    <scope>NUCLEOTIDE SEQUENCE [LARGE SCALE GENOMIC DNA]</scope>
    <source>
        <strain evidence="3 4">DSM 19426</strain>
    </source>
</reference>
<dbReference type="InterPro" id="IPR012341">
    <property type="entry name" value="6hp_glycosidase-like_sf"/>
</dbReference>
<proteinExistence type="predicted"/>
<evidence type="ECO:0000313" key="4">
    <source>
        <dbReference type="Proteomes" id="UP001183648"/>
    </source>
</evidence>
<evidence type="ECO:0008006" key="5">
    <source>
        <dbReference type="Google" id="ProtNLM"/>
    </source>
</evidence>
<dbReference type="SUPFAM" id="SSF48208">
    <property type="entry name" value="Six-hairpin glycosidases"/>
    <property type="match status" value="1"/>
</dbReference>
<protein>
    <recommendedName>
        <fullName evidence="5">Amylo-alpha-1,6-glucosidase</fullName>
    </recommendedName>
</protein>
<evidence type="ECO:0000259" key="1">
    <source>
        <dbReference type="Pfam" id="PF14742"/>
    </source>
</evidence>
<dbReference type="Gene3D" id="1.50.10.10">
    <property type="match status" value="1"/>
</dbReference>
<organism evidence="3 4">
    <name type="scientific">Nocardioides marmoribigeumensis</name>
    <dbReference type="NCBI Taxonomy" id="433649"/>
    <lineage>
        <taxon>Bacteria</taxon>
        <taxon>Bacillati</taxon>
        <taxon>Actinomycetota</taxon>
        <taxon>Actinomycetes</taxon>
        <taxon>Propionibacteriales</taxon>
        <taxon>Nocardioidaceae</taxon>
        <taxon>Nocardioides</taxon>
    </lineage>
</organism>
<comment type="caution">
    <text evidence="3">The sequence shown here is derived from an EMBL/GenBank/DDBJ whole genome shotgun (WGS) entry which is preliminary data.</text>
</comment>
<dbReference type="RefSeq" id="WP_310304885.1">
    <property type="nucleotide sequence ID" value="NZ_BAAAPS010000005.1"/>
</dbReference>
<dbReference type="InterPro" id="IPR008928">
    <property type="entry name" value="6-hairpin_glycosidase_sf"/>
</dbReference>
<evidence type="ECO:0000259" key="2">
    <source>
        <dbReference type="Pfam" id="PF22422"/>
    </source>
</evidence>
<dbReference type="Proteomes" id="UP001183648">
    <property type="component" value="Unassembled WGS sequence"/>
</dbReference>
<dbReference type="Pfam" id="PF22422">
    <property type="entry name" value="MGH1-like_GH"/>
    <property type="match status" value="1"/>
</dbReference>
<name>A0ABU2BZW8_9ACTN</name>